<dbReference type="GO" id="GO:0043190">
    <property type="term" value="C:ATP-binding cassette (ABC) transporter complex"/>
    <property type="evidence" value="ECO:0007669"/>
    <property type="project" value="InterPro"/>
</dbReference>
<keyword evidence="4" id="KW-0732">Signal</keyword>
<dbReference type="PANTHER" id="PTHR30290:SF9">
    <property type="entry name" value="OLIGOPEPTIDE-BINDING PROTEIN APPA"/>
    <property type="match status" value="1"/>
</dbReference>
<geneLocation type="plasmid" evidence="7">
    <name>II</name>
</geneLocation>
<dbReference type="AlphaFoldDB" id="A0A068T3Q7"/>
<evidence type="ECO:0000256" key="4">
    <source>
        <dbReference type="ARBA" id="ARBA00022729"/>
    </source>
</evidence>
<keyword evidence="7" id="KW-1185">Reference proteome</keyword>
<name>A0A068T3Q7_NEOGA</name>
<protein>
    <submittedName>
        <fullName evidence="6">Extracellular solute-binding protein family 5</fullName>
    </submittedName>
</protein>
<dbReference type="InterPro" id="IPR030678">
    <property type="entry name" value="Peptide/Ni-bd"/>
</dbReference>
<evidence type="ECO:0000313" key="6">
    <source>
        <dbReference type="EMBL" id="CDN52035.1"/>
    </source>
</evidence>
<dbReference type="eggNOG" id="COG0747">
    <property type="taxonomic scope" value="Bacteria"/>
</dbReference>
<dbReference type="Gene3D" id="3.40.190.10">
    <property type="entry name" value="Periplasmic binding protein-like II"/>
    <property type="match status" value="1"/>
</dbReference>
<reference evidence="7" key="1">
    <citation type="journal article" date="2014" name="BMC Genomics">
        <title>Genome sequencing of two Neorhizobium galegae strains reveals a noeT gene responsible for the unusual acetylation of the nodulation factors.</title>
        <authorList>
            <person name="Osterman J."/>
            <person name="Marsh J."/>
            <person name="Laine P.K."/>
            <person name="Zeng Z."/>
            <person name="Alatalo E."/>
            <person name="Sullivan J.T."/>
            <person name="Young J.P."/>
            <person name="Thomas-Oates J."/>
            <person name="Paulin L."/>
            <person name="Lindstrom K."/>
        </authorList>
    </citation>
    <scope>NUCLEOTIDE SEQUENCE [LARGE SCALE GENOMIC DNA]</scope>
    <source>
        <strain evidence="7">HAMBI 540</strain>
    </source>
</reference>
<comment type="subcellular location">
    <subcellularLocation>
        <location evidence="1">Periplasm</location>
    </subcellularLocation>
</comment>
<evidence type="ECO:0000256" key="3">
    <source>
        <dbReference type="ARBA" id="ARBA00022448"/>
    </source>
</evidence>
<feature type="domain" description="Solute-binding protein family 5" evidence="5">
    <location>
        <begin position="83"/>
        <end position="441"/>
    </location>
</feature>
<organism evidence="6 7">
    <name type="scientific">Neorhizobium galegae bv. orientalis str. HAMBI 540</name>
    <dbReference type="NCBI Taxonomy" id="1028800"/>
    <lineage>
        <taxon>Bacteria</taxon>
        <taxon>Pseudomonadati</taxon>
        <taxon>Pseudomonadota</taxon>
        <taxon>Alphaproteobacteria</taxon>
        <taxon>Hyphomicrobiales</taxon>
        <taxon>Rhizobiaceae</taxon>
        <taxon>Rhizobium/Agrobacterium group</taxon>
        <taxon>Neorhizobium</taxon>
    </lineage>
</organism>
<dbReference type="GO" id="GO:1904680">
    <property type="term" value="F:peptide transmembrane transporter activity"/>
    <property type="evidence" value="ECO:0007669"/>
    <property type="project" value="TreeGrafter"/>
</dbReference>
<dbReference type="InterPro" id="IPR000914">
    <property type="entry name" value="SBP_5_dom"/>
</dbReference>
<dbReference type="InterPro" id="IPR006311">
    <property type="entry name" value="TAT_signal"/>
</dbReference>
<dbReference type="GO" id="GO:0030288">
    <property type="term" value="C:outer membrane-bounded periplasmic space"/>
    <property type="evidence" value="ECO:0007669"/>
    <property type="project" value="UniProtKB-ARBA"/>
</dbReference>
<comment type="similarity">
    <text evidence="2">Belongs to the bacterial solute-binding protein 5 family.</text>
</comment>
<dbReference type="Pfam" id="PF00496">
    <property type="entry name" value="SBP_bac_5"/>
    <property type="match status" value="1"/>
</dbReference>
<proteinExistence type="inferred from homology"/>
<dbReference type="Proteomes" id="UP000028181">
    <property type="component" value="Plasmid pHAMBI540a"/>
</dbReference>
<keyword evidence="3" id="KW-0813">Transport</keyword>
<evidence type="ECO:0000313" key="7">
    <source>
        <dbReference type="Proteomes" id="UP000028181"/>
    </source>
</evidence>
<dbReference type="EMBL" id="HG938354">
    <property type="protein sequence ID" value="CDN52035.1"/>
    <property type="molecule type" value="Genomic_DNA"/>
</dbReference>
<evidence type="ECO:0000256" key="1">
    <source>
        <dbReference type="ARBA" id="ARBA00004418"/>
    </source>
</evidence>
<evidence type="ECO:0000259" key="5">
    <source>
        <dbReference type="Pfam" id="PF00496"/>
    </source>
</evidence>
<dbReference type="NCBIfam" id="TIGR01409">
    <property type="entry name" value="TAT_signal_seq"/>
    <property type="match status" value="1"/>
</dbReference>
<dbReference type="PATRIC" id="fig|1028800.3.peg.6005"/>
<dbReference type="PROSITE" id="PS51318">
    <property type="entry name" value="TAT"/>
    <property type="match status" value="1"/>
</dbReference>
<accession>A0A068T3Q7</accession>
<dbReference type="GO" id="GO:0015833">
    <property type="term" value="P:peptide transport"/>
    <property type="evidence" value="ECO:0007669"/>
    <property type="project" value="TreeGrafter"/>
</dbReference>
<sequence>MSLNRREFLELAAAATALSATGIPSTANAQKSTDVIRIGIAAGGPRTSDPNFTTQGSDNWATEQMYEQLVRPEDGDFATTPDKYVPTLATEWKSSSDAKTWTFKLRQGVQFHKGYGEMTSEDVVFSYKRAIADGTNKTIMSNVADVVAKGLYEVDVVLKTPDVNLLGTTIFSNNTSIVSKKAFDKIGAEKFMTDAVGTGPYELTRFDSEWGEAMKRHEGYWGTKAKIAGVECVFIADTTARTLALLSGNVDMIEAVRAPGWVDSMLQRDPTLQFDMTQPGSFNTLHINLKRKPFDNLKVRQALMYAIDRHAVADALKPMGGFMAGLQPDFFPAGFKTEDLPPELQYKPDPAKAKALLAEAGFPNGFDFDSNCSQREDYSSTMLIVQEQLRGVGMRMNLKIGDHTAYHADNRSDKNTLAMHSSSYPPIPTQLYFQQLSSKSEAKPDGKGGGAYSHYGVVMPGIDDLLSQALQATDYNTYLELCKKIELQVLRDLPLIALSSLSFTVARNKRVNLGYPVKSGYARWRFHRATKTA</sequence>
<dbReference type="Gene3D" id="3.10.105.10">
    <property type="entry name" value="Dipeptide-binding Protein, Domain 3"/>
    <property type="match status" value="1"/>
</dbReference>
<evidence type="ECO:0000256" key="2">
    <source>
        <dbReference type="ARBA" id="ARBA00005695"/>
    </source>
</evidence>
<dbReference type="PANTHER" id="PTHR30290">
    <property type="entry name" value="PERIPLASMIC BINDING COMPONENT OF ABC TRANSPORTER"/>
    <property type="match status" value="1"/>
</dbReference>
<keyword evidence="6" id="KW-0614">Plasmid</keyword>
<gene>
    <name evidence="6" type="ORF">RG540_PA13590</name>
</gene>
<dbReference type="KEGG" id="ngg:RG540_PA13590"/>
<dbReference type="InterPro" id="IPR019546">
    <property type="entry name" value="TAT_signal_bac_arc"/>
</dbReference>
<dbReference type="HOGENOM" id="CLU_017028_7_3_5"/>
<dbReference type="PIRSF" id="PIRSF002741">
    <property type="entry name" value="MppA"/>
    <property type="match status" value="1"/>
</dbReference>
<dbReference type="SUPFAM" id="SSF53850">
    <property type="entry name" value="Periplasmic binding protein-like II"/>
    <property type="match status" value="1"/>
</dbReference>
<dbReference type="InterPro" id="IPR039424">
    <property type="entry name" value="SBP_5"/>
</dbReference>